<evidence type="ECO:0000313" key="2">
    <source>
        <dbReference type="Proteomes" id="UP000821865"/>
    </source>
</evidence>
<gene>
    <name evidence="1" type="ORF">HPB49_014122</name>
</gene>
<reference evidence="1" key="1">
    <citation type="submission" date="2020-05" db="EMBL/GenBank/DDBJ databases">
        <title>Large-scale comparative analyses of tick genomes elucidate their genetic diversity and vector capacities.</title>
        <authorList>
            <person name="Jia N."/>
            <person name="Wang J."/>
            <person name="Shi W."/>
            <person name="Du L."/>
            <person name="Sun Y."/>
            <person name="Zhan W."/>
            <person name="Jiang J."/>
            <person name="Wang Q."/>
            <person name="Zhang B."/>
            <person name="Ji P."/>
            <person name="Sakyi L.B."/>
            <person name="Cui X."/>
            <person name="Yuan T."/>
            <person name="Jiang B."/>
            <person name="Yang W."/>
            <person name="Lam T.T.-Y."/>
            <person name="Chang Q."/>
            <person name="Ding S."/>
            <person name="Wang X."/>
            <person name="Zhu J."/>
            <person name="Ruan X."/>
            <person name="Zhao L."/>
            <person name="Wei J."/>
            <person name="Que T."/>
            <person name="Du C."/>
            <person name="Cheng J."/>
            <person name="Dai P."/>
            <person name="Han X."/>
            <person name="Huang E."/>
            <person name="Gao Y."/>
            <person name="Liu J."/>
            <person name="Shao H."/>
            <person name="Ye R."/>
            <person name="Li L."/>
            <person name="Wei W."/>
            <person name="Wang X."/>
            <person name="Wang C."/>
            <person name="Yang T."/>
            <person name="Huo Q."/>
            <person name="Li W."/>
            <person name="Guo W."/>
            <person name="Chen H."/>
            <person name="Zhou L."/>
            <person name="Ni X."/>
            <person name="Tian J."/>
            <person name="Zhou Y."/>
            <person name="Sheng Y."/>
            <person name="Liu T."/>
            <person name="Pan Y."/>
            <person name="Xia L."/>
            <person name="Li J."/>
            <person name="Zhao F."/>
            <person name="Cao W."/>
        </authorList>
    </citation>
    <scope>NUCLEOTIDE SEQUENCE</scope>
    <source>
        <strain evidence="1">Dsil-2018</strain>
    </source>
</reference>
<dbReference type="Proteomes" id="UP000821865">
    <property type="component" value="Chromosome 5"/>
</dbReference>
<accession>A0ACB8CRJ9</accession>
<protein>
    <submittedName>
        <fullName evidence="1">Uncharacterized protein</fullName>
    </submittedName>
</protein>
<keyword evidence="2" id="KW-1185">Reference proteome</keyword>
<evidence type="ECO:0000313" key="1">
    <source>
        <dbReference type="EMBL" id="KAH7949696.1"/>
    </source>
</evidence>
<proteinExistence type="predicted"/>
<comment type="caution">
    <text evidence="1">The sequence shown here is derived from an EMBL/GenBank/DDBJ whole genome shotgun (WGS) entry which is preliminary data.</text>
</comment>
<dbReference type="EMBL" id="CM023474">
    <property type="protein sequence ID" value="KAH7949696.1"/>
    <property type="molecule type" value="Genomic_DNA"/>
</dbReference>
<name>A0ACB8CRJ9_DERSI</name>
<sequence>MDWVCDQTWKVYVSHSVFFGSMSAGVIFFGAISDKVGRVPVMAAVYLLSGVGAVATYFSKDFYLFLLTRFIQGGVLLSICNIPFVLALVCPPRNACSCWVPLSSSTLSWRDNALGGIRARPLAPAERRHRDPRLVAAVVSP</sequence>
<organism evidence="1 2">
    <name type="scientific">Dermacentor silvarum</name>
    <name type="common">Tick</name>
    <dbReference type="NCBI Taxonomy" id="543639"/>
    <lineage>
        <taxon>Eukaryota</taxon>
        <taxon>Metazoa</taxon>
        <taxon>Ecdysozoa</taxon>
        <taxon>Arthropoda</taxon>
        <taxon>Chelicerata</taxon>
        <taxon>Arachnida</taxon>
        <taxon>Acari</taxon>
        <taxon>Parasitiformes</taxon>
        <taxon>Ixodida</taxon>
        <taxon>Ixodoidea</taxon>
        <taxon>Ixodidae</taxon>
        <taxon>Rhipicephalinae</taxon>
        <taxon>Dermacentor</taxon>
    </lineage>
</organism>